<dbReference type="Proteomes" id="UP000190744">
    <property type="component" value="Unassembled WGS sequence"/>
</dbReference>
<evidence type="ECO:0000313" key="3">
    <source>
        <dbReference type="EMBL" id="OOQ87936.1"/>
    </source>
</evidence>
<reference evidence="4" key="1">
    <citation type="submission" date="2015-09" db="EMBL/GenBank/DDBJ databases">
        <authorList>
            <person name="Fill T.P."/>
            <person name="Baretta J.F."/>
            <person name="de Almeida L.G."/>
            <person name="Rocha M."/>
            <person name="de Souza D.H."/>
            <person name="Malavazi I."/>
            <person name="Cerdeira L.T."/>
            <person name="Hong H."/>
            <person name="Samborskyy M."/>
            <person name="de Vasconcelos A.T."/>
            <person name="Leadlay P."/>
            <person name="Rodrigues-Filho E."/>
        </authorList>
    </citation>
    <scope>NUCLEOTIDE SEQUENCE [LARGE SCALE GENOMIC DNA]</scope>
    <source>
        <strain evidence="4">LaBioMMi 136</strain>
    </source>
</reference>
<dbReference type="SMART" id="SM00256">
    <property type="entry name" value="FBOX"/>
    <property type="match status" value="1"/>
</dbReference>
<evidence type="ECO:0000256" key="1">
    <source>
        <dbReference type="SAM" id="MobiDB-lite"/>
    </source>
</evidence>
<dbReference type="InterPro" id="IPR036047">
    <property type="entry name" value="F-box-like_dom_sf"/>
</dbReference>
<dbReference type="PROSITE" id="PS50181">
    <property type="entry name" value="FBOX"/>
    <property type="match status" value="1"/>
</dbReference>
<accession>A0A1S9RRD4</accession>
<dbReference type="InterPro" id="IPR001810">
    <property type="entry name" value="F-box_dom"/>
</dbReference>
<evidence type="ECO:0000259" key="2">
    <source>
        <dbReference type="PROSITE" id="PS50181"/>
    </source>
</evidence>
<dbReference type="InterPro" id="IPR025204">
    <property type="entry name" value="CENP-L"/>
</dbReference>
<dbReference type="AlphaFoldDB" id="A0A1S9RRD4"/>
<dbReference type="Pfam" id="PF12937">
    <property type="entry name" value="F-box-like"/>
    <property type="match status" value="1"/>
</dbReference>
<dbReference type="EMBL" id="LJBN01000122">
    <property type="protein sequence ID" value="OOQ87936.1"/>
    <property type="molecule type" value="Genomic_DNA"/>
</dbReference>
<sequence>MTGFSKLLPTVHKFRAALNRRKESKDRFGPSSSLGLNADPPGPPSPWGLPVEIQIQIFGYCGSPDYYTLKLVCKAFNALLSSNEHEIVRQYLRQRRHGTLPSPIDNERTYTRNPEDDVVLLSDLFPPSKSARGGHLYTFRYLHGIRSRQKQCSMLCYYLADRIMERFVQTERIFLRSSFPTRKAGRTALVKRGKASIWFHLAPLMYYTLYFLETYASARREQTNMLLREHEAGRLSVPIPIETRRRMYRDLQTRILQAPPFNNTAALVATHHCMHLLVSYIRYTMAPEAEIDDSWISSLLTVSPFTRIVEFFSAEIGDGGNQRMQRKDFMYNFYRDTTAYEKDRMNSVIFGRSSQRNTHSSVRDLWFDAASRELEARQAMPHDVEIGRLRAGGHDDEDAFALGSERSGTVCFVCNGGASPIINRDNDIQKASLQYLDKSNLTMEQASRWQLFNTSWTVHRVSPLHHGKDFETLLNNEAALKTYATRLRDQLTGDVLAGFQSTINTSESDTLSKSGELKECRWEFFAAGPSQQRGVPPKTSFPGILVTLEYENATYKAALLADTDSTTQPRKGVTALPLLLTKFPIALRQTFINFMYSNFDTYCSTLGLSSRFLCEALENFVSVVPGSEVEDVIKELQLTLSFSSSIAPALRNINVGVPRASLVSFLDQDAANSKGKAVQGKARIPLVENITSYLETHLAMKLDLDGSHHNGVARQHVRLSKVACAAFVISSDGRLKLIMDAKRAGENADEEEDTGDQNISSLRANERLLRAVIRKSFAGEQVTT</sequence>
<dbReference type="CDD" id="cd09917">
    <property type="entry name" value="F-box_SF"/>
    <property type="match status" value="1"/>
</dbReference>
<comment type="caution">
    <text evidence="3">The sequence shown here is derived from an EMBL/GenBank/DDBJ whole genome shotgun (WGS) entry which is preliminary data.</text>
</comment>
<name>A0A1S9RRD4_PENBI</name>
<gene>
    <name evidence="3" type="ORF">PEBR_15253</name>
</gene>
<dbReference type="SUPFAM" id="SSF81383">
    <property type="entry name" value="F-box domain"/>
    <property type="match status" value="1"/>
</dbReference>
<feature type="domain" description="F-box" evidence="2">
    <location>
        <begin position="43"/>
        <end position="91"/>
    </location>
</feature>
<organism evidence="3 4">
    <name type="scientific">Penicillium brasilianum</name>
    <dbReference type="NCBI Taxonomy" id="104259"/>
    <lineage>
        <taxon>Eukaryota</taxon>
        <taxon>Fungi</taxon>
        <taxon>Dikarya</taxon>
        <taxon>Ascomycota</taxon>
        <taxon>Pezizomycotina</taxon>
        <taxon>Eurotiomycetes</taxon>
        <taxon>Eurotiomycetidae</taxon>
        <taxon>Eurotiales</taxon>
        <taxon>Aspergillaceae</taxon>
        <taxon>Penicillium</taxon>
    </lineage>
</organism>
<protein>
    <recommendedName>
        <fullName evidence="2">F-box domain-containing protein</fullName>
    </recommendedName>
</protein>
<feature type="region of interest" description="Disordered" evidence="1">
    <location>
        <begin position="21"/>
        <end position="41"/>
    </location>
</feature>
<evidence type="ECO:0000313" key="4">
    <source>
        <dbReference type="Proteomes" id="UP000190744"/>
    </source>
</evidence>
<proteinExistence type="predicted"/>
<dbReference type="Pfam" id="PF13092">
    <property type="entry name" value="CENP-L"/>
    <property type="match status" value="1"/>
</dbReference>